<keyword evidence="4" id="KW-1185">Reference proteome</keyword>
<keyword evidence="1" id="KW-1133">Transmembrane helix</keyword>
<reference evidence="4" key="1">
    <citation type="journal article" date="2019" name="Int. J. Syst. Evol. Microbiol.">
        <title>The Global Catalogue of Microorganisms (GCM) 10K type strain sequencing project: providing services to taxonomists for standard genome sequencing and annotation.</title>
        <authorList>
            <consortium name="The Broad Institute Genomics Platform"/>
            <consortium name="The Broad Institute Genome Sequencing Center for Infectious Disease"/>
            <person name="Wu L."/>
            <person name="Ma J."/>
        </authorList>
    </citation>
    <scope>NUCLEOTIDE SEQUENCE [LARGE SCALE GENOMIC DNA]</scope>
    <source>
        <strain evidence="4">CGMCC 4.7275</strain>
    </source>
</reference>
<sequence length="270" mass="29639">MFTPKMPRPRLPGIRVPKVRLPEVCVPKVRLPEVRVPKVRLRKVRLPRVRLPRTRRERRLAVQALMLGCVVALTPPTWMWATADAHVRTVADVPEHDVAVVFGAGLRGDAPAPYLAHRLDTAVELYESGKVKVVLVTGDNSREEYDEPDAMRSYLTARGVPDDRIVSDFAGFDTWDSCVRAKKIFGVERAVLVTQGFHVRRAVALCRAAGVDSYGVGVAERHDVTWYYGGVRELAAAGKAALDALTRPDPHFLGPVETGVGEALAGGGRP</sequence>
<dbReference type="EMBL" id="BMMV01000009">
    <property type="protein sequence ID" value="GGJ98938.1"/>
    <property type="molecule type" value="Genomic_DNA"/>
</dbReference>
<feature type="transmembrane region" description="Helical" evidence="1">
    <location>
        <begin position="60"/>
        <end position="81"/>
    </location>
</feature>
<accession>A0ABQ2EBQ0</accession>
<gene>
    <name evidence="3" type="ORF">GCM10011583_33100</name>
</gene>
<evidence type="ECO:0000313" key="4">
    <source>
        <dbReference type="Proteomes" id="UP000660265"/>
    </source>
</evidence>
<keyword evidence="1" id="KW-0472">Membrane</keyword>
<dbReference type="CDD" id="cd06259">
    <property type="entry name" value="YdcF-like"/>
    <property type="match status" value="1"/>
</dbReference>
<feature type="domain" description="DUF218" evidence="2">
    <location>
        <begin position="97"/>
        <end position="213"/>
    </location>
</feature>
<dbReference type="InterPro" id="IPR003848">
    <property type="entry name" value="DUF218"/>
</dbReference>
<evidence type="ECO:0000313" key="3">
    <source>
        <dbReference type="EMBL" id="GGJ98938.1"/>
    </source>
</evidence>
<dbReference type="PANTHER" id="PTHR30336">
    <property type="entry name" value="INNER MEMBRANE PROTEIN, PROBABLE PERMEASE"/>
    <property type="match status" value="1"/>
</dbReference>
<name>A0ABQ2EBQ0_9ACTN</name>
<dbReference type="PANTHER" id="PTHR30336:SF6">
    <property type="entry name" value="INTEGRAL MEMBRANE PROTEIN"/>
    <property type="match status" value="1"/>
</dbReference>
<comment type="caution">
    <text evidence="3">The sequence shown here is derived from an EMBL/GenBank/DDBJ whole genome shotgun (WGS) entry which is preliminary data.</text>
</comment>
<dbReference type="Proteomes" id="UP000660265">
    <property type="component" value="Unassembled WGS sequence"/>
</dbReference>
<proteinExistence type="predicted"/>
<keyword evidence="1" id="KW-0812">Transmembrane</keyword>
<evidence type="ECO:0000259" key="2">
    <source>
        <dbReference type="Pfam" id="PF02698"/>
    </source>
</evidence>
<protein>
    <submittedName>
        <fullName evidence="3">Membrane protein</fullName>
    </submittedName>
</protein>
<organism evidence="3 4">
    <name type="scientific">Streptomyces camponoticapitis</name>
    <dbReference type="NCBI Taxonomy" id="1616125"/>
    <lineage>
        <taxon>Bacteria</taxon>
        <taxon>Bacillati</taxon>
        <taxon>Actinomycetota</taxon>
        <taxon>Actinomycetes</taxon>
        <taxon>Kitasatosporales</taxon>
        <taxon>Streptomycetaceae</taxon>
        <taxon>Streptomyces</taxon>
    </lineage>
</organism>
<dbReference type="InterPro" id="IPR051599">
    <property type="entry name" value="Cell_Envelope_Assoc"/>
</dbReference>
<dbReference type="Pfam" id="PF02698">
    <property type="entry name" value="DUF218"/>
    <property type="match status" value="1"/>
</dbReference>
<evidence type="ECO:0000256" key="1">
    <source>
        <dbReference type="SAM" id="Phobius"/>
    </source>
</evidence>